<dbReference type="RefSeq" id="WP_044463206.1">
    <property type="nucleotide sequence ID" value="NZ_CP011110.1"/>
</dbReference>
<evidence type="ECO:0000256" key="1">
    <source>
        <dbReference type="SAM" id="SignalP"/>
    </source>
</evidence>
<dbReference type="PATRIC" id="fig|587753.10.peg.2929"/>
<evidence type="ECO:0000313" key="4">
    <source>
        <dbReference type="Proteomes" id="UP000032748"/>
    </source>
</evidence>
<feature type="signal peptide" evidence="1">
    <location>
        <begin position="1"/>
        <end position="25"/>
    </location>
</feature>
<dbReference type="KEGG" id="pcz:PCL1606_29390"/>
<dbReference type="InterPro" id="IPR012347">
    <property type="entry name" value="Ferritin-like"/>
</dbReference>
<sequence length="166" mass="17794">MNNLLMKRMGLGGLLLAAGLSSALAATSSAFVEQAAQGGINEVESGKLALEKSTNAEVKAFATQMVADHGKANQELLALAGTLDIQVPDDASLTAKAKKMILEMRDESFDKAYVDNQVVAHKETVALFKKEVASSDKPELKAFAEKTLPTLEHHLEMAQQLQSQLK</sequence>
<dbReference type="InterPro" id="IPR025419">
    <property type="entry name" value="DUF4142"/>
</dbReference>
<dbReference type="PANTHER" id="PTHR38593">
    <property type="entry name" value="BLR2558 PROTEIN"/>
    <property type="match status" value="1"/>
</dbReference>
<dbReference type="OrthoDB" id="118677at2"/>
<protein>
    <submittedName>
        <fullName evidence="3">Membrane protein</fullName>
    </submittedName>
</protein>
<dbReference type="Proteomes" id="UP000032748">
    <property type="component" value="Chromosome"/>
</dbReference>
<keyword evidence="1" id="KW-0732">Signal</keyword>
<feature type="domain" description="DUF4142" evidence="2">
    <location>
        <begin position="28"/>
        <end position="161"/>
    </location>
</feature>
<dbReference type="PANTHER" id="PTHR38593:SF1">
    <property type="entry name" value="BLR2558 PROTEIN"/>
    <property type="match status" value="1"/>
</dbReference>
<reference evidence="3 4" key="1">
    <citation type="journal article" date="2015" name="Mol. Plant Microbe Interact.">
        <title>Comparative Genomic Analysis of Pseudomonas chlororaphis PCL1606 Reveals New Insight into Antifungal Compounds Involved in Biocontrol.</title>
        <authorList>
            <person name="Calderon C.E."/>
            <person name="Ramos C."/>
            <person name="de Vicente A."/>
            <person name="Cazorla F.M."/>
        </authorList>
    </citation>
    <scope>NUCLEOTIDE SEQUENCE [LARGE SCALE GENOMIC DNA]</scope>
    <source>
        <strain evidence="3 4">PCL1606</strain>
    </source>
</reference>
<dbReference type="AlphaFoldDB" id="A0A0D5XZZ8"/>
<evidence type="ECO:0000259" key="2">
    <source>
        <dbReference type="Pfam" id="PF13628"/>
    </source>
</evidence>
<name>A0A0D5XZZ8_9PSED</name>
<dbReference type="Pfam" id="PF13628">
    <property type="entry name" value="DUF4142"/>
    <property type="match status" value="1"/>
</dbReference>
<evidence type="ECO:0000313" key="3">
    <source>
        <dbReference type="EMBL" id="AKA24390.1"/>
    </source>
</evidence>
<proteinExistence type="predicted"/>
<dbReference type="Gene3D" id="1.20.1260.10">
    <property type="match status" value="1"/>
</dbReference>
<feature type="chain" id="PRO_5002299339" evidence="1">
    <location>
        <begin position="26"/>
        <end position="166"/>
    </location>
</feature>
<dbReference type="EMBL" id="CP011110">
    <property type="protein sequence ID" value="AKA24390.1"/>
    <property type="molecule type" value="Genomic_DNA"/>
</dbReference>
<organism evidence="3 4">
    <name type="scientific">Pseudomonas chlororaphis</name>
    <dbReference type="NCBI Taxonomy" id="587753"/>
    <lineage>
        <taxon>Bacteria</taxon>
        <taxon>Pseudomonadati</taxon>
        <taxon>Pseudomonadota</taxon>
        <taxon>Gammaproteobacteria</taxon>
        <taxon>Pseudomonadales</taxon>
        <taxon>Pseudomonadaceae</taxon>
        <taxon>Pseudomonas</taxon>
    </lineage>
</organism>
<gene>
    <name evidence="3" type="ORF">PCL1606_29390</name>
</gene>
<accession>A0A0D5XZZ8</accession>